<comment type="caution">
    <text evidence="4">The sequence shown here is derived from an EMBL/GenBank/DDBJ whole genome shotgun (WGS) entry which is preliminary data.</text>
</comment>
<organism evidence="4 5">
    <name type="scientific">Eiseniibacteriota bacterium</name>
    <dbReference type="NCBI Taxonomy" id="2212470"/>
    <lineage>
        <taxon>Bacteria</taxon>
        <taxon>Candidatus Eiseniibacteriota</taxon>
    </lineage>
</organism>
<evidence type="ECO:0000256" key="2">
    <source>
        <dbReference type="ARBA" id="ARBA00022679"/>
    </source>
</evidence>
<dbReference type="InterPro" id="IPR037171">
    <property type="entry name" value="NagB/RpiA_transferase-like"/>
</dbReference>
<dbReference type="PROSITE" id="PS51186">
    <property type="entry name" value="GNAT"/>
    <property type="match status" value="1"/>
</dbReference>
<comment type="similarity">
    <text evidence="1">Belongs to the acetyl-CoA hydrolase/transferase family.</text>
</comment>
<dbReference type="InterPro" id="IPR026888">
    <property type="entry name" value="AcetylCoA_hyd_C"/>
</dbReference>
<dbReference type="EC" id="2.3.1.-" evidence="4"/>
<dbReference type="Gene3D" id="3.40.1080.20">
    <property type="entry name" value="Acetyl-CoA hydrolase/transferase C-terminal domain"/>
    <property type="match status" value="1"/>
</dbReference>
<dbReference type="Gene3D" id="3.30.750.70">
    <property type="entry name" value="4-hydroxybutyrate coenzyme like domains"/>
    <property type="match status" value="1"/>
</dbReference>
<proteinExistence type="inferred from homology"/>
<dbReference type="Proteomes" id="UP000777784">
    <property type="component" value="Unassembled WGS sequence"/>
</dbReference>
<dbReference type="InterPro" id="IPR038460">
    <property type="entry name" value="AcetylCoA_hyd_C_sf"/>
</dbReference>
<dbReference type="AlphaFoldDB" id="A0A948RSH0"/>
<dbReference type="GO" id="GO:0016747">
    <property type="term" value="F:acyltransferase activity, transferring groups other than amino-acyl groups"/>
    <property type="evidence" value="ECO:0007669"/>
    <property type="project" value="InterPro"/>
</dbReference>
<dbReference type="CDD" id="cd04301">
    <property type="entry name" value="NAT_SF"/>
    <property type="match status" value="1"/>
</dbReference>
<dbReference type="PANTHER" id="PTHR21432">
    <property type="entry name" value="ACETYL-COA HYDROLASE-RELATED"/>
    <property type="match status" value="1"/>
</dbReference>
<protein>
    <submittedName>
        <fullName evidence="4">GNAT family N-acetyltransferase</fullName>
        <ecNumber evidence="4">2.3.1.-</ecNumber>
    </submittedName>
</protein>
<evidence type="ECO:0000259" key="3">
    <source>
        <dbReference type="PROSITE" id="PS51186"/>
    </source>
</evidence>
<dbReference type="GO" id="GO:0006083">
    <property type="term" value="P:acetate metabolic process"/>
    <property type="evidence" value="ECO:0007669"/>
    <property type="project" value="InterPro"/>
</dbReference>
<accession>A0A948RSH0</accession>
<evidence type="ECO:0000313" key="4">
    <source>
        <dbReference type="EMBL" id="MBU2690183.1"/>
    </source>
</evidence>
<dbReference type="Pfam" id="PF13336">
    <property type="entry name" value="AcetylCoA_hyd_C"/>
    <property type="match status" value="1"/>
</dbReference>
<dbReference type="PANTHER" id="PTHR21432:SF20">
    <property type="entry name" value="ACETYL-COA HYDROLASE"/>
    <property type="match status" value="1"/>
</dbReference>
<dbReference type="InterPro" id="IPR003702">
    <property type="entry name" value="ActCoA_hydro_N"/>
</dbReference>
<name>A0A948RSH0_UNCEI</name>
<keyword evidence="2 4" id="KW-0808">Transferase</keyword>
<dbReference type="SUPFAM" id="SSF55729">
    <property type="entry name" value="Acyl-CoA N-acyltransferases (Nat)"/>
    <property type="match status" value="1"/>
</dbReference>
<dbReference type="Pfam" id="PF00583">
    <property type="entry name" value="Acetyltransf_1"/>
    <property type="match status" value="1"/>
</dbReference>
<reference evidence="4" key="1">
    <citation type="submission" date="2021-05" db="EMBL/GenBank/DDBJ databases">
        <title>Energy efficiency and biological interactions define the core microbiome of deep oligotrophic groundwater.</title>
        <authorList>
            <person name="Mehrshad M."/>
            <person name="Lopez-Fernandez M."/>
            <person name="Bell E."/>
            <person name="Bernier-Latmani R."/>
            <person name="Bertilsson S."/>
            <person name="Dopson M."/>
        </authorList>
    </citation>
    <scope>NUCLEOTIDE SEQUENCE</scope>
    <source>
        <strain evidence="4">Modern_marine.mb.64</strain>
    </source>
</reference>
<dbReference type="Gene3D" id="3.40.630.30">
    <property type="match status" value="1"/>
</dbReference>
<keyword evidence="4" id="KW-0012">Acyltransferase</keyword>
<sequence>MVVKRWKEAYDAKITTARAAMKYVRPGQRIFIGTGCGEPQSLVRALAAAAGDIPDTEILHTLTLGVAPHTDVEYSDIFRHNAFFVGPNTREAVNEGRADYTPIFLSLLPKLFKSGAVPIDVALIQVTPPDEHGYCSLGVSVDIVKAAAQVADIVVAEVNKQTPRVLGDSFIHVDKIHHFVENDEPLLEIDYSKPSDISLRIGHYIADLIDDGSTIQVGIGEIPNAVLACLENKKDLGVHTEMFSDGILDLFEKGAITNRRKSLHPGKIIASFCMGTKRLYNFIHNNPIIEFHPSDYVNDPFVIAQHDNMVAVNSALEIDLGGQVCADSLGYYFYSGLGGQTDFMRGTARSLRGKPIIAIASTTDDGEHSRIVPHLSEGAGVVTTRGDVHYIVTEYGVAYLHGKTIRERAISLINIAHPKFRDELLAHAKRIKYVYQDQMSLNVAARYPQELEKTKRIGKEEFLFRPIRPTDEKLVRAFFYAASKKTKYFRFHGELQTFRHRDAQTYCNVDYESNYVIAVVRKEEDHEHIIAMGQYEVNPATNMGECAFMVSDEFQGKGIGTLLLKRLIEHAKSKGVAGFVAEVLATNQAMLHVFHKSGYTIHSSIDEGVYHVSFTFHEGLERAERTEIQS</sequence>
<dbReference type="SUPFAM" id="SSF100950">
    <property type="entry name" value="NagB/RpiA/CoA transferase-like"/>
    <property type="match status" value="2"/>
</dbReference>
<feature type="domain" description="N-acetyltransferase" evidence="3">
    <location>
        <begin position="462"/>
        <end position="621"/>
    </location>
</feature>
<dbReference type="GO" id="GO:0008775">
    <property type="term" value="F:acetate CoA-transferase activity"/>
    <property type="evidence" value="ECO:0007669"/>
    <property type="project" value="InterPro"/>
</dbReference>
<gene>
    <name evidence="4" type="ORF">KJ970_04585</name>
</gene>
<evidence type="ECO:0000256" key="1">
    <source>
        <dbReference type="ARBA" id="ARBA00009632"/>
    </source>
</evidence>
<dbReference type="InterPro" id="IPR046433">
    <property type="entry name" value="ActCoA_hydro"/>
</dbReference>
<dbReference type="Pfam" id="PF02550">
    <property type="entry name" value="AcetylCoA_hydro"/>
    <property type="match status" value="1"/>
</dbReference>
<dbReference type="Gene3D" id="3.40.1080.10">
    <property type="entry name" value="Glutaconate Coenzyme A-transferase"/>
    <property type="match status" value="1"/>
</dbReference>
<dbReference type="InterPro" id="IPR000182">
    <property type="entry name" value="GNAT_dom"/>
</dbReference>
<evidence type="ECO:0000313" key="5">
    <source>
        <dbReference type="Proteomes" id="UP000777784"/>
    </source>
</evidence>
<dbReference type="EMBL" id="JAHJDP010000023">
    <property type="protein sequence ID" value="MBU2690183.1"/>
    <property type="molecule type" value="Genomic_DNA"/>
</dbReference>
<dbReference type="InterPro" id="IPR016181">
    <property type="entry name" value="Acyl_CoA_acyltransferase"/>
</dbReference>